<name>A0A401GBF7_9APHY</name>
<proteinExistence type="predicted"/>
<organism evidence="1 2">
    <name type="scientific">Sparassis crispa</name>
    <dbReference type="NCBI Taxonomy" id="139825"/>
    <lineage>
        <taxon>Eukaryota</taxon>
        <taxon>Fungi</taxon>
        <taxon>Dikarya</taxon>
        <taxon>Basidiomycota</taxon>
        <taxon>Agaricomycotina</taxon>
        <taxon>Agaricomycetes</taxon>
        <taxon>Polyporales</taxon>
        <taxon>Sparassidaceae</taxon>
        <taxon>Sparassis</taxon>
    </lineage>
</organism>
<dbReference type="AlphaFoldDB" id="A0A401GBF7"/>
<protein>
    <submittedName>
        <fullName evidence="1">Uncharacterized protein</fullName>
    </submittedName>
</protein>
<reference evidence="1 2" key="1">
    <citation type="journal article" date="2018" name="Sci. Rep.">
        <title>Genome sequence of the cauliflower mushroom Sparassis crispa (Hanabiratake) and its association with beneficial usage.</title>
        <authorList>
            <person name="Kiyama R."/>
            <person name="Furutani Y."/>
            <person name="Kawaguchi K."/>
            <person name="Nakanishi T."/>
        </authorList>
    </citation>
    <scope>NUCLEOTIDE SEQUENCE [LARGE SCALE GENOMIC DNA]</scope>
</reference>
<sequence>MLYNKFSLKITRAALQYRAARDALSAVDPTGDWTARYRVLRDSNISGPGCDDRDAPSEGRYELSWIWLVAHADGQVMDKTTPNSQEFSESMHLKWAQTQARAEWWKEEEQLILEEMRHVISFLWFKSPWWWSQVRCRGNVSAAIISGLQAYAKKQAIISEHLAAHFARMWLPFVHSQGISPKWAKFYATKVVAEEVEVNEASDTDSDSEVD</sequence>
<dbReference type="EMBL" id="BFAD01000002">
    <property type="protein sequence ID" value="GBE79508.1"/>
    <property type="molecule type" value="Genomic_DNA"/>
</dbReference>
<keyword evidence="2" id="KW-1185">Reference proteome</keyword>
<evidence type="ECO:0000313" key="2">
    <source>
        <dbReference type="Proteomes" id="UP000287166"/>
    </source>
</evidence>
<dbReference type="STRING" id="139825.A0A401GBF7"/>
<dbReference type="InParanoid" id="A0A401GBF7"/>
<dbReference type="OrthoDB" id="2756259at2759"/>
<evidence type="ECO:0000313" key="1">
    <source>
        <dbReference type="EMBL" id="GBE79508.1"/>
    </source>
</evidence>
<dbReference type="RefSeq" id="XP_027610421.1">
    <property type="nucleotide sequence ID" value="XM_027754620.1"/>
</dbReference>
<comment type="caution">
    <text evidence="1">The sequence shown here is derived from an EMBL/GenBank/DDBJ whole genome shotgun (WGS) entry which is preliminary data.</text>
</comment>
<dbReference type="GeneID" id="38776425"/>
<gene>
    <name evidence="1" type="ORF">SCP_0207080</name>
</gene>
<accession>A0A401GBF7</accession>
<dbReference type="Proteomes" id="UP000287166">
    <property type="component" value="Unassembled WGS sequence"/>
</dbReference>